<dbReference type="CDD" id="cd00609">
    <property type="entry name" value="AAT_like"/>
    <property type="match status" value="1"/>
</dbReference>
<comment type="subunit">
    <text evidence="4 11">Homodimer.</text>
</comment>
<dbReference type="Pfam" id="PF00155">
    <property type="entry name" value="Aminotran_1_2"/>
    <property type="match status" value="1"/>
</dbReference>
<dbReference type="GO" id="GO:0004400">
    <property type="term" value="F:histidinol-phosphate transaminase activity"/>
    <property type="evidence" value="ECO:0007669"/>
    <property type="project" value="UniProtKB-UniRule"/>
</dbReference>
<evidence type="ECO:0000256" key="2">
    <source>
        <dbReference type="ARBA" id="ARBA00005011"/>
    </source>
</evidence>
<dbReference type="EMBL" id="FNVK01000036">
    <property type="protein sequence ID" value="SEG14759.1"/>
    <property type="molecule type" value="Genomic_DNA"/>
</dbReference>
<evidence type="ECO:0000313" key="13">
    <source>
        <dbReference type="EMBL" id="SEG14759.1"/>
    </source>
</evidence>
<dbReference type="EC" id="2.6.1.9" evidence="11"/>
<evidence type="ECO:0000256" key="5">
    <source>
        <dbReference type="ARBA" id="ARBA00022576"/>
    </source>
</evidence>
<feature type="domain" description="Aminotransferase class I/classII large" evidence="12">
    <location>
        <begin position="27"/>
        <end position="348"/>
    </location>
</feature>
<dbReference type="PANTHER" id="PTHR42885">
    <property type="entry name" value="HISTIDINOL-PHOSPHATE AMINOTRANSFERASE-RELATED"/>
    <property type="match status" value="1"/>
</dbReference>
<evidence type="ECO:0000256" key="9">
    <source>
        <dbReference type="ARBA" id="ARBA00023102"/>
    </source>
</evidence>
<dbReference type="InterPro" id="IPR005861">
    <property type="entry name" value="HisP_aminotrans"/>
</dbReference>
<dbReference type="Proteomes" id="UP000236751">
    <property type="component" value="Unassembled WGS sequence"/>
</dbReference>
<dbReference type="HAMAP" id="MF_01023">
    <property type="entry name" value="HisC_aminotrans_2"/>
    <property type="match status" value="1"/>
</dbReference>
<evidence type="ECO:0000256" key="7">
    <source>
        <dbReference type="ARBA" id="ARBA00022679"/>
    </source>
</evidence>
<dbReference type="GO" id="GO:0000105">
    <property type="term" value="P:L-histidine biosynthetic process"/>
    <property type="evidence" value="ECO:0007669"/>
    <property type="project" value="UniProtKB-UniRule"/>
</dbReference>
<reference evidence="13 14" key="1">
    <citation type="submission" date="2016-10" db="EMBL/GenBank/DDBJ databases">
        <authorList>
            <person name="de Groot N.N."/>
        </authorList>
    </citation>
    <scope>NUCLEOTIDE SEQUENCE [LARGE SCALE GENOMIC DNA]</scope>
    <source>
        <strain evidence="13 14">Nl13</strain>
    </source>
</reference>
<accession>A0A1H5XSI6</accession>
<dbReference type="InterPro" id="IPR015422">
    <property type="entry name" value="PyrdxlP-dep_Trfase_small"/>
</dbReference>
<gene>
    <name evidence="11" type="primary">hisC</name>
    <name evidence="13" type="ORF">SAMN05216403_13612</name>
</gene>
<feature type="modified residue" description="N6-(pyridoxal phosphate)lysine" evidence="11">
    <location>
        <position position="217"/>
    </location>
</feature>
<keyword evidence="7 11" id="KW-0808">Transferase</keyword>
<evidence type="ECO:0000256" key="10">
    <source>
        <dbReference type="ARBA" id="ARBA00047481"/>
    </source>
</evidence>
<comment type="cofactor">
    <cofactor evidence="1 11">
        <name>pyridoxal 5'-phosphate</name>
        <dbReference type="ChEBI" id="CHEBI:597326"/>
    </cofactor>
</comment>
<proteinExistence type="inferred from homology"/>
<evidence type="ECO:0000256" key="4">
    <source>
        <dbReference type="ARBA" id="ARBA00011738"/>
    </source>
</evidence>
<dbReference type="Gene3D" id="3.90.1150.10">
    <property type="entry name" value="Aspartate Aminotransferase, domain 1"/>
    <property type="match status" value="1"/>
</dbReference>
<dbReference type="InterPro" id="IPR015421">
    <property type="entry name" value="PyrdxlP-dep_Trfase_major"/>
</dbReference>
<evidence type="ECO:0000259" key="12">
    <source>
        <dbReference type="Pfam" id="PF00155"/>
    </source>
</evidence>
<dbReference type="AlphaFoldDB" id="A0A1H5XSI6"/>
<organism evidence="13 14">
    <name type="scientific">Nitrosospira multiformis (strain ATCC 25196 / NCIMB 11849 / C 71)</name>
    <dbReference type="NCBI Taxonomy" id="323848"/>
    <lineage>
        <taxon>Bacteria</taxon>
        <taxon>Pseudomonadati</taxon>
        <taxon>Pseudomonadota</taxon>
        <taxon>Betaproteobacteria</taxon>
        <taxon>Nitrosomonadales</taxon>
        <taxon>Nitrosomonadaceae</taxon>
        <taxon>Nitrosospira</taxon>
    </lineage>
</organism>
<dbReference type="PANTHER" id="PTHR42885:SF2">
    <property type="entry name" value="HISTIDINOL-PHOSPHATE AMINOTRANSFERASE"/>
    <property type="match status" value="1"/>
</dbReference>
<evidence type="ECO:0000256" key="6">
    <source>
        <dbReference type="ARBA" id="ARBA00022605"/>
    </source>
</evidence>
<dbReference type="UniPathway" id="UPA00031">
    <property type="reaction ID" value="UER00012"/>
</dbReference>
<evidence type="ECO:0000256" key="1">
    <source>
        <dbReference type="ARBA" id="ARBA00001933"/>
    </source>
</evidence>
<dbReference type="InterPro" id="IPR015424">
    <property type="entry name" value="PyrdxlP-dep_Trfase"/>
</dbReference>
<dbReference type="SUPFAM" id="SSF53383">
    <property type="entry name" value="PLP-dependent transferases"/>
    <property type="match status" value="1"/>
</dbReference>
<name>A0A1H5XSI6_NITMU</name>
<comment type="similarity">
    <text evidence="3 11">Belongs to the class-II pyridoxal-phosphate-dependent aminotransferase family. Histidinol-phosphate aminotransferase subfamily.</text>
</comment>
<dbReference type="NCBIfam" id="TIGR01141">
    <property type="entry name" value="hisC"/>
    <property type="match status" value="1"/>
</dbReference>
<keyword evidence="6 11" id="KW-0028">Amino-acid biosynthesis</keyword>
<keyword evidence="9 11" id="KW-0368">Histidine biosynthesis</keyword>
<evidence type="ECO:0000256" key="3">
    <source>
        <dbReference type="ARBA" id="ARBA00007970"/>
    </source>
</evidence>
<evidence type="ECO:0000256" key="8">
    <source>
        <dbReference type="ARBA" id="ARBA00022898"/>
    </source>
</evidence>
<protein>
    <recommendedName>
        <fullName evidence="11">Histidinol-phosphate aminotransferase</fullName>
        <ecNumber evidence="11">2.6.1.9</ecNumber>
    </recommendedName>
    <alternativeName>
        <fullName evidence="11">Imidazole acetol-phosphate transaminase</fullName>
    </alternativeName>
</protein>
<comment type="pathway">
    <text evidence="2 11">Amino-acid biosynthesis; L-histidine biosynthesis; L-histidine from 5-phospho-alpha-D-ribose 1-diphosphate: step 7/9.</text>
</comment>
<comment type="catalytic activity">
    <reaction evidence="10 11">
        <text>L-histidinol phosphate + 2-oxoglutarate = 3-(imidazol-4-yl)-2-oxopropyl phosphate + L-glutamate</text>
        <dbReference type="Rhea" id="RHEA:23744"/>
        <dbReference type="ChEBI" id="CHEBI:16810"/>
        <dbReference type="ChEBI" id="CHEBI:29985"/>
        <dbReference type="ChEBI" id="CHEBI:57766"/>
        <dbReference type="ChEBI" id="CHEBI:57980"/>
        <dbReference type="EC" id="2.6.1.9"/>
    </reaction>
</comment>
<evidence type="ECO:0000313" key="14">
    <source>
        <dbReference type="Proteomes" id="UP000236751"/>
    </source>
</evidence>
<keyword evidence="5 11" id="KW-0032">Aminotransferase</keyword>
<evidence type="ECO:0000256" key="11">
    <source>
        <dbReference type="HAMAP-Rule" id="MF_01023"/>
    </source>
</evidence>
<keyword evidence="8 11" id="KW-0663">Pyridoxal phosphate</keyword>
<dbReference type="InterPro" id="IPR004839">
    <property type="entry name" value="Aminotransferase_I/II_large"/>
</dbReference>
<dbReference type="GO" id="GO:0030170">
    <property type="term" value="F:pyridoxal phosphate binding"/>
    <property type="evidence" value="ECO:0007669"/>
    <property type="project" value="InterPro"/>
</dbReference>
<dbReference type="Gene3D" id="3.40.640.10">
    <property type="entry name" value="Type I PLP-dependent aspartate aminotransferase-like (Major domain)"/>
    <property type="match status" value="1"/>
</dbReference>
<sequence length="365" mass="40154">MPFSPDQIIRPEILALSAYHVPPACGMIKLDAMENPYPLPPELRDEIAKLAGETPVNRYPDPDAAALKAALREALSIPDGMDIMLGNGSDEIIQIIALACGKPGAVLMSVEPAFVMFRMIATFASMNYVGVPLHPDFSLDAEAMLAAIARYQPAVIFIAYPNNPTGNLFDAVEISRIIDAAPGVVVVDEAYHAFADASFMDKLAHHPNLLLMRTLSKLGMAGLRLGLLAGKPEWLRQLEKLRLPYNVGIVTQRIAEKLLQHRDVLLQQAAAIKLERSSMSRRLAELEGIEVFPTDANFILFRLNQDHKATQVFQELKQRGILVKNLDGAHPLLKNCLRVTVGMPDENAQFLEVLQTLLVKVEAKA</sequence>